<organism evidence="2 3">
    <name type="scientific">Robertmurraya siralis</name>
    <dbReference type="NCBI Taxonomy" id="77777"/>
    <lineage>
        <taxon>Bacteria</taxon>
        <taxon>Bacillati</taxon>
        <taxon>Bacillota</taxon>
        <taxon>Bacilli</taxon>
        <taxon>Bacillales</taxon>
        <taxon>Bacillaceae</taxon>
        <taxon>Robertmurraya</taxon>
    </lineage>
</organism>
<sequence>MKRRRLKTGDGLDDEGFIVSDVNLKLIDDVYMPFIRESVEKLKNSFSRNLHSVYVYGSVARGDAIQCKSDLDLLAVYQEQLSSDQSSHLKLLAEQLSYKANLLFREVGIAVGYYDYIMDPANYYEQAFLKELCVCLYGEDLRPRFGPYKLTPEIAISFNGDICDVLQRTMRRISIASDEEFKSITQGFARKLIRTYYSTVMARSQIWSTRLNEQSEVFIHHFPMKEANVRTILNWAAGASIDRNICIKLFSEEGQWLCENFFNEANKTNDTD</sequence>
<dbReference type="EMBL" id="BORC01000002">
    <property type="protein sequence ID" value="GIN61840.1"/>
    <property type="molecule type" value="Genomic_DNA"/>
</dbReference>
<dbReference type="RefSeq" id="WP_235879493.1">
    <property type="nucleotide sequence ID" value="NZ_BORC01000002.1"/>
</dbReference>
<comment type="caution">
    <text evidence="2">The sequence shown here is derived from an EMBL/GenBank/DDBJ whole genome shotgun (WGS) entry which is preliminary data.</text>
</comment>
<evidence type="ECO:0000313" key="2">
    <source>
        <dbReference type="EMBL" id="GIN61840.1"/>
    </source>
</evidence>
<keyword evidence="3" id="KW-1185">Reference proteome</keyword>
<dbReference type="SUPFAM" id="SSF81301">
    <property type="entry name" value="Nucleotidyltransferase"/>
    <property type="match status" value="1"/>
</dbReference>
<dbReference type="Pfam" id="PF18765">
    <property type="entry name" value="Polbeta"/>
    <property type="match status" value="1"/>
</dbReference>
<feature type="domain" description="Polymerase beta nucleotidyltransferase" evidence="1">
    <location>
        <begin position="40"/>
        <end position="96"/>
    </location>
</feature>
<dbReference type="Proteomes" id="UP000682111">
    <property type="component" value="Unassembled WGS sequence"/>
</dbReference>
<accession>A0A919WH52</accession>
<dbReference type="AlphaFoldDB" id="A0A919WH52"/>
<dbReference type="Gene3D" id="3.30.460.10">
    <property type="entry name" value="Beta Polymerase, domain 2"/>
    <property type="match status" value="1"/>
</dbReference>
<gene>
    <name evidence="2" type="ORF">J27TS8_18330</name>
</gene>
<reference evidence="2" key="1">
    <citation type="submission" date="2021-03" db="EMBL/GenBank/DDBJ databases">
        <title>Antimicrobial resistance genes in bacteria isolated from Japanese honey, and their potential for conferring macrolide and lincosamide resistance in the American foulbrood pathogen Paenibacillus larvae.</title>
        <authorList>
            <person name="Okamoto M."/>
            <person name="Kumagai M."/>
            <person name="Kanamori H."/>
            <person name="Takamatsu D."/>
        </authorList>
    </citation>
    <scope>NUCLEOTIDE SEQUENCE</scope>
    <source>
        <strain evidence="2">J27TS8</strain>
    </source>
</reference>
<protein>
    <recommendedName>
        <fullName evidence="1">Polymerase beta nucleotidyltransferase domain-containing protein</fullName>
    </recommendedName>
</protein>
<proteinExistence type="predicted"/>
<evidence type="ECO:0000259" key="1">
    <source>
        <dbReference type="Pfam" id="PF18765"/>
    </source>
</evidence>
<name>A0A919WH52_9BACI</name>
<dbReference type="InterPro" id="IPR043519">
    <property type="entry name" value="NT_sf"/>
</dbReference>
<dbReference type="InterPro" id="IPR041633">
    <property type="entry name" value="Polbeta"/>
</dbReference>
<dbReference type="CDD" id="cd05403">
    <property type="entry name" value="NT_KNTase_like"/>
    <property type="match status" value="1"/>
</dbReference>
<evidence type="ECO:0000313" key="3">
    <source>
        <dbReference type="Proteomes" id="UP000682111"/>
    </source>
</evidence>